<evidence type="ECO:0000256" key="1">
    <source>
        <dbReference type="ARBA" id="ARBA00004613"/>
    </source>
</evidence>
<dbReference type="GO" id="GO:0005576">
    <property type="term" value="C:extracellular region"/>
    <property type="evidence" value="ECO:0007669"/>
    <property type="project" value="UniProtKB-SubCell"/>
</dbReference>
<dbReference type="Pfam" id="PF00720">
    <property type="entry name" value="SSI"/>
    <property type="match status" value="1"/>
</dbReference>
<feature type="signal peptide" evidence="10">
    <location>
        <begin position="1"/>
        <end position="21"/>
    </location>
</feature>
<evidence type="ECO:0000313" key="13">
    <source>
        <dbReference type="Proteomes" id="UP000582643"/>
    </source>
</evidence>
<feature type="region of interest" description="Disordered" evidence="9">
    <location>
        <begin position="108"/>
        <end position="143"/>
    </location>
</feature>
<keyword evidence="4" id="KW-0964">Secreted</keyword>
<evidence type="ECO:0000256" key="7">
    <source>
        <dbReference type="ARBA" id="ARBA00023157"/>
    </source>
</evidence>
<evidence type="ECO:0000256" key="10">
    <source>
        <dbReference type="SAM" id="SignalP"/>
    </source>
</evidence>
<dbReference type="RefSeq" id="WP_184930583.1">
    <property type="nucleotide sequence ID" value="NZ_JACHJY010000002.1"/>
</dbReference>
<evidence type="ECO:0000259" key="11">
    <source>
        <dbReference type="Pfam" id="PF00720"/>
    </source>
</evidence>
<dbReference type="EMBL" id="JACHJY010000002">
    <property type="protein sequence ID" value="MBB4981148.1"/>
    <property type="molecule type" value="Genomic_DNA"/>
</dbReference>
<evidence type="ECO:0000256" key="8">
    <source>
        <dbReference type="RuleBase" id="RU003471"/>
    </source>
</evidence>
<dbReference type="Proteomes" id="UP000582643">
    <property type="component" value="Unassembled WGS sequence"/>
</dbReference>
<evidence type="ECO:0000256" key="6">
    <source>
        <dbReference type="ARBA" id="ARBA00022900"/>
    </source>
</evidence>
<comment type="subcellular location">
    <subcellularLocation>
        <location evidence="1">Secreted</location>
    </subcellularLocation>
</comment>
<keyword evidence="13" id="KW-1185">Reference proteome</keyword>
<evidence type="ECO:0000256" key="3">
    <source>
        <dbReference type="ARBA" id="ARBA00011738"/>
    </source>
</evidence>
<evidence type="ECO:0000313" key="12">
    <source>
        <dbReference type="EMBL" id="MBB4981148.1"/>
    </source>
</evidence>
<accession>A0A7W7TXP0</accession>
<organism evidence="12 13">
    <name type="scientific">Streptomyces nymphaeiformis</name>
    <dbReference type="NCBI Taxonomy" id="2663842"/>
    <lineage>
        <taxon>Bacteria</taxon>
        <taxon>Bacillati</taxon>
        <taxon>Actinomycetota</taxon>
        <taxon>Actinomycetes</taxon>
        <taxon>Kitasatosporales</taxon>
        <taxon>Streptomycetaceae</taxon>
        <taxon>Streptomyces</taxon>
    </lineage>
</organism>
<evidence type="ECO:0000256" key="2">
    <source>
        <dbReference type="ARBA" id="ARBA00010472"/>
    </source>
</evidence>
<reference evidence="12 13" key="1">
    <citation type="submission" date="2020-08" db="EMBL/GenBank/DDBJ databases">
        <title>Genomic Encyclopedia of Type Strains, Phase III (KMG-III): the genomes of soil and plant-associated and newly described type strains.</title>
        <authorList>
            <person name="Whitman W."/>
        </authorList>
    </citation>
    <scope>NUCLEOTIDE SEQUENCE [LARGE SCALE GENOMIC DNA]</scope>
    <source>
        <strain evidence="12 13">SFB5A</strain>
    </source>
</reference>
<keyword evidence="6 8" id="KW-0722">Serine protease inhibitor</keyword>
<dbReference type="PRINTS" id="PR00294">
    <property type="entry name" value="SSBTLNINHBTR"/>
</dbReference>
<feature type="compositionally biased region" description="Low complexity" evidence="9">
    <location>
        <begin position="124"/>
        <end position="143"/>
    </location>
</feature>
<feature type="domain" description="Subtilisin inhibitor" evidence="11">
    <location>
        <begin position="37"/>
        <end position="115"/>
    </location>
</feature>
<evidence type="ECO:0000256" key="4">
    <source>
        <dbReference type="ARBA" id="ARBA00022525"/>
    </source>
</evidence>
<dbReference type="GO" id="GO:0004867">
    <property type="term" value="F:serine-type endopeptidase inhibitor activity"/>
    <property type="evidence" value="ECO:0007669"/>
    <property type="project" value="UniProtKB-KW"/>
</dbReference>
<comment type="caution">
    <text evidence="12">The sequence shown here is derived from an EMBL/GenBank/DDBJ whole genome shotgun (WGS) entry which is preliminary data.</text>
</comment>
<dbReference type="Gene3D" id="3.30.350.10">
    <property type="entry name" value="Subtilisin inhibitor-like"/>
    <property type="match status" value="1"/>
</dbReference>
<name>A0A7W7TXP0_9ACTN</name>
<dbReference type="SUPFAM" id="SSF55399">
    <property type="entry name" value="Subtilisin inhibitor"/>
    <property type="match status" value="1"/>
</dbReference>
<evidence type="ECO:0000256" key="5">
    <source>
        <dbReference type="ARBA" id="ARBA00022690"/>
    </source>
</evidence>
<dbReference type="AlphaFoldDB" id="A0A7W7TXP0"/>
<dbReference type="InterPro" id="IPR036819">
    <property type="entry name" value="Subtilisin_inhibitor-like_sf"/>
</dbReference>
<proteinExistence type="inferred from homology"/>
<dbReference type="InterPro" id="IPR023549">
    <property type="entry name" value="Subtilisin_inhibitor"/>
</dbReference>
<sequence length="143" mass="14513">MNKIVTTLVAAGLLTASLAPAAIAAVPVDPATRDAHVTLTVARTQGETESVGIVHLDCPGTPGQGRPYTAEACADLRTAGGNFDRLPGTDRAICSYDSAPITVTAHGTYRGRRVHGSARTKPTASASSRPGWSSSSSPGPSAC</sequence>
<comment type="similarity">
    <text evidence="2 8">Belongs to the protease inhibitor I16 (SSI) family.</text>
</comment>
<keyword evidence="10" id="KW-0732">Signal</keyword>
<dbReference type="InterPro" id="IPR000691">
    <property type="entry name" value="Prot_inh_I16_SSI"/>
</dbReference>
<gene>
    <name evidence="12" type="ORF">GGE06_002056</name>
</gene>
<protein>
    <recommendedName>
        <fullName evidence="11">Subtilisin inhibitor domain-containing protein</fullName>
    </recommendedName>
</protein>
<keyword evidence="5 8" id="KW-0646">Protease inhibitor</keyword>
<evidence type="ECO:0000256" key="9">
    <source>
        <dbReference type="SAM" id="MobiDB-lite"/>
    </source>
</evidence>
<feature type="compositionally biased region" description="Basic residues" evidence="9">
    <location>
        <begin position="109"/>
        <end position="118"/>
    </location>
</feature>
<keyword evidence="7" id="KW-1015">Disulfide bond</keyword>
<feature type="chain" id="PRO_5039035640" description="Subtilisin inhibitor domain-containing protein" evidence="10">
    <location>
        <begin position="22"/>
        <end position="143"/>
    </location>
</feature>
<comment type="subunit">
    <text evidence="3">Homodimer.</text>
</comment>